<organism evidence="2 3">
    <name type="scientific">Microseira wollei NIES-4236</name>
    <dbReference type="NCBI Taxonomy" id="2530354"/>
    <lineage>
        <taxon>Bacteria</taxon>
        <taxon>Bacillati</taxon>
        <taxon>Cyanobacteriota</taxon>
        <taxon>Cyanophyceae</taxon>
        <taxon>Oscillatoriophycideae</taxon>
        <taxon>Aerosakkonematales</taxon>
        <taxon>Aerosakkonemataceae</taxon>
        <taxon>Microseira</taxon>
    </lineage>
</organism>
<feature type="region of interest" description="Disordered" evidence="1">
    <location>
        <begin position="1"/>
        <end position="51"/>
    </location>
</feature>
<comment type="caution">
    <text evidence="2">The sequence shown here is derived from an EMBL/GenBank/DDBJ whole genome shotgun (WGS) entry which is preliminary data.</text>
</comment>
<evidence type="ECO:0000313" key="2">
    <source>
        <dbReference type="EMBL" id="GET35799.1"/>
    </source>
</evidence>
<dbReference type="Proteomes" id="UP001050975">
    <property type="component" value="Unassembled WGS sequence"/>
</dbReference>
<feature type="compositionally biased region" description="Polar residues" evidence="1">
    <location>
        <begin position="41"/>
        <end position="51"/>
    </location>
</feature>
<feature type="compositionally biased region" description="Polar residues" evidence="1">
    <location>
        <begin position="1"/>
        <end position="14"/>
    </location>
</feature>
<proteinExistence type="predicted"/>
<feature type="compositionally biased region" description="Basic and acidic residues" evidence="1">
    <location>
        <begin position="29"/>
        <end position="39"/>
    </location>
</feature>
<dbReference type="EMBL" id="BLAY01000004">
    <property type="protein sequence ID" value="GET35799.1"/>
    <property type="molecule type" value="Genomic_DNA"/>
</dbReference>
<reference evidence="2" key="1">
    <citation type="submission" date="2019-10" db="EMBL/GenBank/DDBJ databases">
        <title>Draft genome sequece of Microseira wollei NIES-4236.</title>
        <authorList>
            <person name="Yamaguchi H."/>
            <person name="Suzuki S."/>
            <person name="Kawachi M."/>
        </authorList>
    </citation>
    <scope>NUCLEOTIDE SEQUENCE</scope>
    <source>
        <strain evidence="2">NIES-4236</strain>
    </source>
</reference>
<evidence type="ECO:0000256" key="1">
    <source>
        <dbReference type="SAM" id="MobiDB-lite"/>
    </source>
</evidence>
<protein>
    <submittedName>
        <fullName evidence="2">Uncharacterized protein</fullName>
    </submittedName>
</protein>
<accession>A0AAV3WEN9</accession>
<keyword evidence="3" id="KW-1185">Reference proteome</keyword>
<name>A0AAV3WEN9_9CYAN</name>
<feature type="compositionally biased region" description="Acidic residues" evidence="1">
    <location>
        <begin position="16"/>
        <end position="28"/>
    </location>
</feature>
<sequence>MNQETYLATESTETIEPCEDINEINNDPEEVRRAQDEATRSFGTKVQQAPG</sequence>
<dbReference type="AlphaFoldDB" id="A0AAV3WEN9"/>
<dbReference type="RefSeq" id="WP_226574299.1">
    <property type="nucleotide sequence ID" value="NZ_BLAY01000004.1"/>
</dbReference>
<gene>
    <name evidence="2" type="ORF">MiSe_05450</name>
</gene>
<evidence type="ECO:0000313" key="3">
    <source>
        <dbReference type="Proteomes" id="UP001050975"/>
    </source>
</evidence>